<evidence type="ECO:0000313" key="7">
    <source>
        <dbReference type="EMBL" id="TSJ39953.1"/>
    </source>
</evidence>
<evidence type="ECO:0000256" key="2">
    <source>
        <dbReference type="ARBA" id="ARBA00022692"/>
    </source>
</evidence>
<feature type="transmembrane region" description="Helical" evidence="5">
    <location>
        <begin position="137"/>
        <end position="156"/>
    </location>
</feature>
<dbReference type="RefSeq" id="WP_144334369.1">
    <property type="nucleotide sequence ID" value="NZ_VLPL01000010.1"/>
</dbReference>
<feature type="transmembrane region" description="Helical" evidence="5">
    <location>
        <begin position="275"/>
        <end position="292"/>
    </location>
</feature>
<feature type="transmembrane region" description="Helical" evidence="5">
    <location>
        <begin position="6"/>
        <end position="27"/>
    </location>
</feature>
<proteinExistence type="predicted"/>
<evidence type="ECO:0000256" key="5">
    <source>
        <dbReference type="SAM" id="Phobius"/>
    </source>
</evidence>
<feature type="transmembrane region" description="Helical" evidence="5">
    <location>
        <begin position="34"/>
        <end position="60"/>
    </location>
</feature>
<gene>
    <name evidence="7" type="ORF">FO442_16735</name>
</gene>
<dbReference type="PANTHER" id="PTHR37422">
    <property type="entry name" value="TEICHURONIC ACID BIOSYNTHESIS PROTEIN TUAE"/>
    <property type="match status" value="1"/>
</dbReference>
<organism evidence="7 8">
    <name type="scientific">Fluviicola chungangensis</name>
    <dbReference type="NCBI Taxonomy" id="2597671"/>
    <lineage>
        <taxon>Bacteria</taxon>
        <taxon>Pseudomonadati</taxon>
        <taxon>Bacteroidota</taxon>
        <taxon>Flavobacteriia</taxon>
        <taxon>Flavobacteriales</taxon>
        <taxon>Crocinitomicaceae</taxon>
        <taxon>Fluviicola</taxon>
    </lineage>
</organism>
<reference evidence="7 8" key="1">
    <citation type="submission" date="2019-07" db="EMBL/GenBank/DDBJ databases">
        <authorList>
            <person name="Huq M.A."/>
        </authorList>
    </citation>
    <scope>NUCLEOTIDE SEQUENCE [LARGE SCALE GENOMIC DNA]</scope>
    <source>
        <strain evidence="7 8">MAH-3</strain>
    </source>
</reference>
<evidence type="ECO:0000256" key="1">
    <source>
        <dbReference type="ARBA" id="ARBA00004141"/>
    </source>
</evidence>
<feature type="transmembrane region" description="Helical" evidence="5">
    <location>
        <begin position="163"/>
        <end position="186"/>
    </location>
</feature>
<keyword evidence="3 5" id="KW-1133">Transmembrane helix</keyword>
<accession>A0A556MJB1</accession>
<feature type="transmembrane region" description="Helical" evidence="5">
    <location>
        <begin position="453"/>
        <end position="471"/>
    </location>
</feature>
<feature type="transmembrane region" description="Helical" evidence="5">
    <location>
        <begin position="230"/>
        <end position="247"/>
    </location>
</feature>
<dbReference type="GO" id="GO:0016874">
    <property type="term" value="F:ligase activity"/>
    <property type="evidence" value="ECO:0007669"/>
    <property type="project" value="UniProtKB-KW"/>
</dbReference>
<keyword evidence="8" id="KW-1185">Reference proteome</keyword>
<dbReference type="Proteomes" id="UP000316008">
    <property type="component" value="Unassembled WGS sequence"/>
</dbReference>
<feature type="transmembrane region" description="Helical" evidence="5">
    <location>
        <begin position="253"/>
        <end position="268"/>
    </location>
</feature>
<dbReference type="Pfam" id="PF04932">
    <property type="entry name" value="Wzy_C"/>
    <property type="match status" value="1"/>
</dbReference>
<evidence type="ECO:0000313" key="8">
    <source>
        <dbReference type="Proteomes" id="UP000316008"/>
    </source>
</evidence>
<feature type="transmembrane region" description="Helical" evidence="5">
    <location>
        <begin position="426"/>
        <end position="447"/>
    </location>
</feature>
<name>A0A556MJB1_9FLAO</name>
<dbReference type="AlphaFoldDB" id="A0A556MJB1"/>
<comment type="subcellular location">
    <subcellularLocation>
        <location evidence="1">Membrane</location>
        <topology evidence="1">Multi-pass membrane protein</topology>
    </subcellularLocation>
</comment>
<evidence type="ECO:0000259" key="6">
    <source>
        <dbReference type="Pfam" id="PF04932"/>
    </source>
</evidence>
<feature type="transmembrane region" description="Helical" evidence="5">
    <location>
        <begin position="72"/>
        <end position="91"/>
    </location>
</feature>
<feature type="transmembrane region" description="Helical" evidence="5">
    <location>
        <begin position="206"/>
        <end position="223"/>
    </location>
</feature>
<keyword evidence="2 5" id="KW-0812">Transmembrane</keyword>
<evidence type="ECO:0000256" key="3">
    <source>
        <dbReference type="ARBA" id="ARBA00022989"/>
    </source>
</evidence>
<protein>
    <submittedName>
        <fullName evidence="7">O-antigen ligase family protein</fullName>
    </submittedName>
</protein>
<keyword evidence="4 5" id="KW-0472">Membrane</keyword>
<dbReference type="EMBL" id="VLPL01000010">
    <property type="protein sequence ID" value="TSJ39953.1"/>
    <property type="molecule type" value="Genomic_DNA"/>
</dbReference>
<sequence length="480" mass="55616">MAFLRENSLLLILGLAFVGLLGYGFWFDNEYIPLIPYALIVLFVALFYTEYTFFFIIAATPLSINIEEYTDSFGLFIPTEPLLFGTMLLLLIQHLRYPVFPNYLRNSAIVWTVVFYLVWILFTSITSENTVTSLKFLLARLWFIVPVLFYGSAVFYEPKKIRWFLWLFLSAMVVAITYTILVHASYRFGEKESHWVMWPFFKDHTIYGALVALVVPLIFSFYFSRKHSALLQFILIGFMVISLLGLYFSYTRAAWLSVFLGVVIWLLIRFKVKFSWIAGITLVVGIYIWASWDSIQQDLARNKYEHTTEEFGERLQSATNVTTDASNLERINRWNCAIDMFKERPWVGFGPGMYSFEYARFQRPENLTIISTNFGNMGNAHSEYLGPLAEMGWIGMLSMLAIVAAIFYEGITLYNQWPAEDREIKTLLMGFIISLSTYFIHGFLNNFLDTDKAAVPIWAMCAIFIALRARLHTMQSQSSK</sequence>
<dbReference type="OrthoDB" id="871774at2"/>
<dbReference type="PANTHER" id="PTHR37422:SF13">
    <property type="entry name" value="LIPOPOLYSACCHARIDE BIOSYNTHESIS PROTEIN PA4999-RELATED"/>
    <property type="match status" value="1"/>
</dbReference>
<keyword evidence="7" id="KW-0436">Ligase</keyword>
<feature type="transmembrane region" description="Helical" evidence="5">
    <location>
        <begin position="103"/>
        <end position="125"/>
    </location>
</feature>
<evidence type="ECO:0000256" key="4">
    <source>
        <dbReference type="ARBA" id="ARBA00023136"/>
    </source>
</evidence>
<comment type="caution">
    <text evidence="7">The sequence shown here is derived from an EMBL/GenBank/DDBJ whole genome shotgun (WGS) entry which is preliminary data.</text>
</comment>
<feature type="domain" description="O-antigen ligase-related" evidence="6">
    <location>
        <begin position="238"/>
        <end position="398"/>
    </location>
</feature>
<dbReference type="InterPro" id="IPR007016">
    <property type="entry name" value="O-antigen_ligase-rel_domated"/>
</dbReference>
<dbReference type="InterPro" id="IPR051533">
    <property type="entry name" value="WaaL-like"/>
</dbReference>
<dbReference type="GO" id="GO:0016020">
    <property type="term" value="C:membrane"/>
    <property type="evidence" value="ECO:0007669"/>
    <property type="project" value="UniProtKB-SubCell"/>
</dbReference>
<feature type="transmembrane region" description="Helical" evidence="5">
    <location>
        <begin position="393"/>
        <end position="414"/>
    </location>
</feature>